<dbReference type="OrthoDB" id="167809at2759"/>
<dbReference type="InterPro" id="IPR007867">
    <property type="entry name" value="GMC_OxRtase_C"/>
</dbReference>
<comment type="cofactor">
    <cofactor evidence="1 6">
        <name>FAD</name>
        <dbReference type="ChEBI" id="CHEBI:57692"/>
    </cofactor>
</comment>
<evidence type="ECO:0000313" key="12">
    <source>
        <dbReference type="EMBL" id="KAF3229699.1"/>
    </source>
</evidence>
<evidence type="ECO:0000256" key="1">
    <source>
        <dbReference type="ARBA" id="ARBA00001974"/>
    </source>
</evidence>
<feature type="domain" description="Glucose-methanol-choline oxidoreductase N-terminal" evidence="8">
    <location>
        <begin position="259"/>
        <end position="325"/>
    </location>
</feature>
<proteinExistence type="inferred from homology"/>
<dbReference type="GO" id="GO:0050660">
    <property type="term" value="F:flavin adenine dinucleotide binding"/>
    <property type="evidence" value="ECO:0007669"/>
    <property type="project" value="InterPro"/>
</dbReference>
<dbReference type="InterPro" id="IPR012132">
    <property type="entry name" value="GMC_OxRdtase"/>
</dbReference>
<feature type="binding site" evidence="6">
    <location>
        <position position="249"/>
    </location>
    <ligand>
        <name>FAD</name>
        <dbReference type="ChEBI" id="CHEBI:57692"/>
    </ligand>
</feature>
<evidence type="ECO:0000256" key="3">
    <source>
        <dbReference type="ARBA" id="ARBA00022630"/>
    </source>
</evidence>
<dbReference type="InterPro" id="IPR000172">
    <property type="entry name" value="GMC_OxRdtase_N"/>
</dbReference>
<feature type="domain" description="Glucose-methanol-choline oxidoreductase C-terminal" evidence="9">
    <location>
        <begin position="483"/>
        <end position="537"/>
    </location>
</feature>
<dbReference type="SUPFAM" id="SSF51905">
    <property type="entry name" value="FAD/NAD(P)-binding domain"/>
    <property type="match status" value="1"/>
</dbReference>
<name>A0A6G1MKX5_ORBOL</name>
<evidence type="ECO:0000313" key="14">
    <source>
        <dbReference type="EMBL" id="KAF3230062.1"/>
    </source>
</evidence>
<dbReference type="EMBL" id="WIWS01000001">
    <property type="protein sequence ID" value="KAF3229699.1"/>
    <property type="molecule type" value="Genomic_DNA"/>
</dbReference>
<dbReference type="PANTHER" id="PTHR42784">
    <property type="entry name" value="PYRANOSE 2-OXIDASE"/>
    <property type="match status" value="1"/>
</dbReference>
<evidence type="ECO:0000256" key="6">
    <source>
        <dbReference type="PIRSR" id="PIRSR000137-2"/>
    </source>
</evidence>
<protein>
    <submittedName>
        <fullName evidence="11">Uncharacterized protein</fullName>
    </submittedName>
</protein>
<feature type="region of interest" description="Disordered" evidence="7">
    <location>
        <begin position="569"/>
        <end position="607"/>
    </location>
</feature>
<dbReference type="Pfam" id="PF00732">
    <property type="entry name" value="GMC_oxred_N"/>
    <property type="match status" value="1"/>
</dbReference>
<dbReference type="PANTHER" id="PTHR42784:SF1">
    <property type="entry name" value="PYRANOSE 2-OXIDASE"/>
    <property type="match status" value="1"/>
</dbReference>
<dbReference type="Gene3D" id="3.50.50.60">
    <property type="entry name" value="FAD/NAD(P)-binding domain"/>
    <property type="match status" value="2"/>
</dbReference>
<evidence type="ECO:0000256" key="2">
    <source>
        <dbReference type="ARBA" id="ARBA00010790"/>
    </source>
</evidence>
<dbReference type="Proteomes" id="UP000479691">
    <property type="component" value="Unassembled WGS sequence"/>
</dbReference>
<dbReference type="Proteomes" id="UP000483672">
    <property type="component" value="Unassembled WGS sequence"/>
</dbReference>
<keyword evidence="4 6" id="KW-0274">FAD</keyword>
<dbReference type="Pfam" id="PF05199">
    <property type="entry name" value="GMC_oxred_C"/>
    <property type="match status" value="1"/>
</dbReference>
<dbReference type="Proteomes" id="UP000472727">
    <property type="component" value="Unassembled WGS sequence"/>
</dbReference>
<dbReference type="GO" id="GO:0016614">
    <property type="term" value="F:oxidoreductase activity, acting on CH-OH group of donors"/>
    <property type="evidence" value="ECO:0007669"/>
    <property type="project" value="InterPro"/>
</dbReference>
<evidence type="ECO:0000256" key="5">
    <source>
        <dbReference type="ARBA" id="ARBA00023002"/>
    </source>
</evidence>
<dbReference type="EMBL" id="WIPF01000010">
    <property type="protein sequence ID" value="KAF3230062.1"/>
    <property type="molecule type" value="Genomic_DNA"/>
</dbReference>
<sequence length="607" mass="65766">MEHIASTDIDVVGLLSKNNAYDYIIVGSGMGGGPLAEVLSQRKKRVLLIERGRPIFNTHVLNTSRPYFKRGASNSPEGNEAIYDAVKAKVRCTEGSTPYIGGPVYCVGGRSNLWGIWTPEISKPTLESHFPEDISKYLTEKQKVYNREGEEFEVNGYDYAFNFITDYSQSTAVYPKDSGQITAEALEGVRVSLNGALPGSNFDLMPVAAQFNSAAPYKFPQGAYSTTLALMNRIYAHDRYLTVLLNTEVLSVEHETVGSEGNRKATSILVRHTNGENRMIKSLDVGVAEVVLAAGSICTASIALNSGFGSLKSLELVGKGLIDHDVCYVRFAKLKSGGLTMAPVNMKTILPVAGRTCLVTVTVNANFFLAGSSASLPTNHYYSLKKNRPFELKKGLNYIDETDYDTICVLFEFVGELNNGNEVLSTPGKDPVIHIVRPPLGPDVQCAMEDICARIRNLFLYNKPDFASDLPAPRPVQLGFGVFSHECGTMRMDGPKGTDGVVDSDLRVKGFENLSVCDLSVFPVSPEANPSLTLVALSLRMADKFAPPVVNPKFPPITVPQEPWNGYMGEPGEISEPVEEGGNCGDEGGAEGGAGESTGYLPWPLVE</sequence>
<keyword evidence="5" id="KW-0560">Oxidoreductase</keyword>
<gene>
    <name evidence="12" type="ORF">TWF106_000087</name>
    <name evidence="13" type="ORF">TWF106_000147</name>
    <name evidence="14" type="ORF">TWF191_000302</name>
    <name evidence="11" type="ORF">TWF679_007009</name>
    <name evidence="10" type="ORF">TWF788_008147</name>
</gene>
<dbReference type="InterPro" id="IPR036188">
    <property type="entry name" value="FAD/NAD-bd_sf"/>
</dbReference>
<feature type="compositionally biased region" description="Gly residues" evidence="7">
    <location>
        <begin position="582"/>
        <end position="596"/>
    </location>
</feature>
<evidence type="ECO:0000313" key="13">
    <source>
        <dbReference type="EMBL" id="KAF3229759.1"/>
    </source>
</evidence>
<dbReference type="EMBL" id="WIWT01000004">
    <property type="protein sequence ID" value="KAF3221795.1"/>
    <property type="molecule type" value="Genomic_DNA"/>
</dbReference>
<accession>A0A6G1MKX5</accession>
<dbReference type="PIRSF" id="PIRSF000137">
    <property type="entry name" value="Alcohol_oxidase"/>
    <property type="match status" value="1"/>
</dbReference>
<comment type="caution">
    <text evidence="11">The sequence shown here is derived from an EMBL/GenBank/DDBJ whole genome shotgun (WGS) entry which is preliminary data.</text>
</comment>
<reference evidence="15 16" key="1">
    <citation type="submission" date="2019-06" db="EMBL/GenBank/DDBJ databases">
        <authorList>
            <person name="Palmer J.M."/>
        </authorList>
    </citation>
    <scope>NUCLEOTIDE SEQUENCE</scope>
    <source>
        <strain evidence="12 15">TWF106</strain>
        <strain evidence="14 17">TWF191</strain>
        <strain evidence="11">TWF679</strain>
        <strain evidence="10 16">TWF788</strain>
    </source>
</reference>
<comment type="similarity">
    <text evidence="2">Belongs to the GMC oxidoreductase family.</text>
</comment>
<dbReference type="InterPro" id="IPR051473">
    <property type="entry name" value="P2Ox-like"/>
</dbReference>
<evidence type="ECO:0000313" key="11">
    <source>
        <dbReference type="EMBL" id="KAF3221795.1"/>
    </source>
</evidence>
<evidence type="ECO:0000313" key="10">
    <source>
        <dbReference type="EMBL" id="KAF3190626.1"/>
    </source>
</evidence>
<evidence type="ECO:0000313" key="17">
    <source>
        <dbReference type="Proteomes" id="UP000483672"/>
    </source>
</evidence>
<keyword evidence="3" id="KW-0285">Flavoprotein</keyword>
<evidence type="ECO:0000259" key="9">
    <source>
        <dbReference type="Pfam" id="PF05199"/>
    </source>
</evidence>
<evidence type="ECO:0000256" key="4">
    <source>
        <dbReference type="ARBA" id="ARBA00022827"/>
    </source>
</evidence>
<evidence type="ECO:0000259" key="8">
    <source>
        <dbReference type="Pfam" id="PF00732"/>
    </source>
</evidence>
<evidence type="ECO:0000313" key="16">
    <source>
        <dbReference type="Proteomes" id="UP000479691"/>
    </source>
</evidence>
<dbReference type="AlphaFoldDB" id="A0A6G1MKX5"/>
<dbReference type="EMBL" id="JAABOE010000005">
    <property type="protein sequence ID" value="KAF3190626.1"/>
    <property type="molecule type" value="Genomic_DNA"/>
</dbReference>
<evidence type="ECO:0000313" key="15">
    <source>
        <dbReference type="Proteomes" id="UP000472727"/>
    </source>
</evidence>
<dbReference type="EMBL" id="WIWS01000001">
    <property type="protein sequence ID" value="KAF3229759.1"/>
    <property type="molecule type" value="Genomic_DNA"/>
</dbReference>
<dbReference type="Proteomes" id="UP000614610">
    <property type="component" value="Unassembled WGS sequence"/>
</dbReference>
<evidence type="ECO:0000256" key="7">
    <source>
        <dbReference type="SAM" id="MobiDB-lite"/>
    </source>
</evidence>
<organism evidence="11 18">
    <name type="scientific">Orbilia oligospora</name>
    <name type="common">Nematode-trapping fungus</name>
    <name type="synonym">Arthrobotrys oligospora</name>
    <dbReference type="NCBI Taxonomy" id="2813651"/>
    <lineage>
        <taxon>Eukaryota</taxon>
        <taxon>Fungi</taxon>
        <taxon>Dikarya</taxon>
        <taxon>Ascomycota</taxon>
        <taxon>Pezizomycotina</taxon>
        <taxon>Orbiliomycetes</taxon>
        <taxon>Orbiliales</taxon>
        <taxon>Orbiliaceae</taxon>
        <taxon>Orbilia</taxon>
    </lineage>
</organism>
<evidence type="ECO:0000313" key="18">
    <source>
        <dbReference type="Proteomes" id="UP000614610"/>
    </source>
</evidence>